<dbReference type="InterPro" id="IPR052717">
    <property type="entry name" value="Vacuolar_transposase_reg"/>
</dbReference>
<dbReference type="EMBL" id="JARGEI010000009">
    <property type="protein sequence ID" value="KAJ8726012.1"/>
    <property type="molecule type" value="Genomic_DNA"/>
</dbReference>
<evidence type="ECO:0008006" key="3">
    <source>
        <dbReference type="Google" id="ProtNLM"/>
    </source>
</evidence>
<gene>
    <name evidence="1" type="ORF">PYW07_000710</name>
</gene>
<dbReference type="SUPFAM" id="SSF53098">
    <property type="entry name" value="Ribonuclease H-like"/>
    <property type="match status" value="1"/>
</dbReference>
<sequence length="458" mass="53632">MAHRNEDGPTPNKRLNTEFKDAQLVRMFCQDLRPVHMLEDNGFQEFIKNISDYTLPSTTKFSEILNEEYNTAKSKLKKTLESVSHAAISVETWRWRQDHRKIGYYMISVTIHFVYEDKLVSRNLFTIDGTRRKNKTNVNMIKNGLKEWRVFRKVVCFVGDDKTILEEICANSDQSYIICVAARINSVIQGALNHLNLNRNADRESTTMTDERFSWYNDYISYKKICETDAWDDATEIKELNECVQILKRFDDFYTTLCAEPFLNLSRVIPLLTHLKARISECSPSTEQAIKLKNNIEYAMKDVLNADYKNKTVAARATFMDPRFKSEALVEQKRAKDLLQYVKETLKNDEDGSQIRSETSVAHYVQMPDAELHKNPYEYWRGYYNLSKYSEFYLMSQKYLCIPATVIPVHTISDESPWNKIVTKIINLNARRNHLEYESINNILFLHSYYSDNAMISD</sequence>
<proteinExistence type="predicted"/>
<name>A0AAD8DW31_MYTSE</name>
<dbReference type="InterPro" id="IPR012337">
    <property type="entry name" value="RNaseH-like_sf"/>
</dbReference>
<accession>A0AAD8DW31</accession>
<dbReference type="Proteomes" id="UP001231518">
    <property type="component" value="Chromosome 10"/>
</dbReference>
<evidence type="ECO:0000313" key="1">
    <source>
        <dbReference type="EMBL" id="KAJ8726012.1"/>
    </source>
</evidence>
<comment type="caution">
    <text evidence="1">The sequence shown here is derived from an EMBL/GenBank/DDBJ whole genome shotgun (WGS) entry which is preliminary data.</text>
</comment>
<dbReference type="PANTHER" id="PTHR46169">
    <property type="entry name" value="DNA REPLICATION-RELATED ELEMENT FACTOR, ISOFORM A"/>
    <property type="match status" value="1"/>
</dbReference>
<reference evidence="1" key="1">
    <citation type="submission" date="2023-03" db="EMBL/GenBank/DDBJ databases">
        <title>Chromosome-level genomes of two armyworms, Mythimna separata and Mythimna loreyi, provide insights into the biosynthesis and reception of sex pheromones.</title>
        <authorList>
            <person name="Zhao H."/>
        </authorList>
    </citation>
    <scope>NUCLEOTIDE SEQUENCE</scope>
    <source>
        <strain evidence="1">BeijingLab</strain>
        <tissue evidence="1">Pupa</tissue>
    </source>
</reference>
<protein>
    <recommendedName>
        <fullName evidence="3">HAT C-terminal dimerisation domain-containing protein</fullName>
    </recommendedName>
</protein>
<dbReference type="AlphaFoldDB" id="A0AAD8DW31"/>
<organism evidence="1 2">
    <name type="scientific">Mythimna separata</name>
    <name type="common">Oriental armyworm</name>
    <name type="synonym">Pseudaletia separata</name>
    <dbReference type="NCBI Taxonomy" id="271217"/>
    <lineage>
        <taxon>Eukaryota</taxon>
        <taxon>Metazoa</taxon>
        <taxon>Ecdysozoa</taxon>
        <taxon>Arthropoda</taxon>
        <taxon>Hexapoda</taxon>
        <taxon>Insecta</taxon>
        <taxon>Pterygota</taxon>
        <taxon>Neoptera</taxon>
        <taxon>Endopterygota</taxon>
        <taxon>Lepidoptera</taxon>
        <taxon>Glossata</taxon>
        <taxon>Ditrysia</taxon>
        <taxon>Noctuoidea</taxon>
        <taxon>Noctuidae</taxon>
        <taxon>Noctuinae</taxon>
        <taxon>Hadenini</taxon>
        <taxon>Mythimna</taxon>
    </lineage>
</organism>
<keyword evidence="2" id="KW-1185">Reference proteome</keyword>
<evidence type="ECO:0000313" key="2">
    <source>
        <dbReference type="Proteomes" id="UP001231518"/>
    </source>
</evidence>
<dbReference type="SUPFAM" id="SSF140996">
    <property type="entry name" value="Hermes dimerisation domain"/>
    <property type="match status" value="1"/>
</dbReference>